<accession>A0ABS6S2B5</accession>
<comment type="caution">
    <text evidence="1">The sequence shown here is derived from an EMBL/GenBank/DDBJ whole genome shotgun (WGS) entry which is preliminary data.</text>
</comment>
<sequence length="164" mass="17959">MATLLRGLIDREVTLSVQAIERLQTEGLQAVFPDQHLAVKSVVDVQRGKVSVDLVTVQTRGDGVVIEGGGNDSFGGAVTTLQSVLLRILIILRRGLRPVLILDETLPALDGNYVVNVGKFLRLISKQLGIDILLVTHNPVLVEAADRAYRIVRRDGVARFEETR</sequence>
<evidence type="ECO:0000313" key="1">
    <source>
        <dbReference type="EMBL" id="MBV6342951.1"/>
    </source>
</evidence>
<evidence type="ECO:0000313" key="2">
    <source>
        <dbReference type="Proteomes" id="UP001196980"/>
    </source>
</evidence>
<gene>
    <name evidence="1" type="ORF">HWQ67_15320</name>
</gene>
<proteinExistence type="predicted"/>
<dbReference type="EMBL" id="JABXWD010000390">
    <property type="protein sequence ID" value="MBV6342951.1"/>
    <property type="molecule type" value="Genomic_DNA"/>
</dbReference>
<dbReference type="InterPro" id="IPR027417">
    <property type="entry name" value="P-loop_NTPase"/>
</dbReference>
<reference evidence="1 2" key="1">
    <citation type="journal article" date="2020" name="J Geophys Res Biogeosci">
        <title>Magnetotaxis as an Adaptation to Enable Bacterial Shuttling of Microbial Sulfur and Sulfur Cycling Across Aquatic Oxic#Anoxic Interfaces.</title>
        <authorList>
            <person name="Li J."/>
            <person name="Liu P."/>
            <person name="Wang J."/>
            <person name="Roberts A.P."/>
            <person name="Pan Y."/>
        </authorList>
    </citation>
    <scope>NUCLEOTIDE SEQUENCE [LARGE SCALE GENOMIC DNA]</scope>
    <source>
        <strain evidence="1 2">MYR-1_YQ</strain>
    </source>
</reference>
<keyword evidence="2" id="KW-1185">Reference proteome</keyword>
<name>A0ABS6S2B5_9BACT</name>
<protein>
    <submittedName>
        <fullName evidence="1">Uncharacterized protein</fullName>
    </submittedName>
</protein>
<dbReference type="Gene3D" id="3.40.50.300">
    <property type="entry name" value="P-loop containing nucleotide triphosphate hydrolases"/>
    <property type="match status" value="1"/>
</dbReference>
<organism evidence="1 2">
    <name type="scientific">Candidatus Magnetobacterium casense</name>
    <dbReference type="NCBI Taxonomy" id="1455061"/>
    <lineage>
        <taxon>Bacteria</taxon>
        <taxon>Pseudomonadati</taxon>
        <taxon>Nitrospirota</taxon>
        <taxon>Thermodesulfovibrionia</taxon>
        <taxon>Thermodesulfovibrionales</taxon>
        <taxon>Candidatus Magnetobacteriaceae</taxon>
        <taxon>Candidatus Magnetobacterium</taxon>
    </lineage>
</organism>
<dbReference type="SUPFAM" id="SSF52540">
    <property type="entry name" value="P-loop containing nucleoside triphosphate hydrolases"/>
    <property type="match status" value="1"/>
</dbReference>
<dbReference type="Proteomes" id="UP001196980">
    <property type="component" value="Unassembled WGS sequence"/>
</dbReference>